<protein>
    <submittedName>
        <fullName evidence="2">Uncharacterized protein</fullName>
    </submittedName>
</protein>
<gene>
    <name evidence="2" type="ORF">DXA38_07340</name>
</gene>
<dbReference type="RefSeq" id="WP_117442599.1">
    <property type="nucleotide sequence ID" value="NZ_JAJFEN010000071.1"/>
</dbReference>
<feature type="transmembrane region" description="Helical" evidence="1">
    <location>
        <begin position="128"/>
        <end position="150"/>
    </location>
</feature>
<feature type="transmembrane region" description="Helical" evidence="1">
    <location>
        <begin position="105"/>
        <end position="121"/>
    </location>
</feature>
<keyword evidence="1" id="KW-1133">Transmembrane helix</keyword>
<dbReference type="OrthoDB" id="1778747at2"/>
<sequence length="151" mass="17051">MFKIGNYKIGFDIWGLTLFLAIMLPNFLWFAVPAVNDVLRNKSVTPLVDMIASVFQVVMVVALCIIVNKYCQKPMKKVLFRGIVILLVLYYIGWCLYYAGNINPAVILDLSIAPCLAFILFSMSRKNVVALLSASIFTLCHVLYSIINFIM</sequence>
<feature type="transmembrane region" description="Helical" evidence="1">
    <location>
        <begin position="44"/>
        <end position="66"/>
    </location>
</feature>
<evidence type="ECO:0000313" key="3">
    <source>
        <dbReference type="Proteomes" id="UP000260025"/>
    </source>
</evidence>
<dbReference type="AlphaFoldDB" id="A0A3E2VYJ3"/>
<dbReference type="Proteomes" id="UP000260025">
    <property type="component" value="Unassembled WGS sequence"/>
</dbReference>
<keyword evidence="1" id="KW-0472">Membrane</keyword>
<organism evidence="2 3">
    <name type="scientific">Clostridium innocuum</name>
    <dbReference type="NCBI Taxonomy" id="1522"/>
    <lineage>
        <taxon>Bacteria</taxon>
        <taxon>Bacillati</taxon>
        <taxon>Bacillota</taxon>
        <taxon>Clostridia</taxon>
        <taxon>Eubacteriales</taxon>
        <taxon>Clostridiaceae</taxon>
        <taxon>Clostridium</taxon>
    </lineage>
</organism>
<name>A0A3E2VYJ3_CLOIN</name>
<accession>A0A3E2VYJ3</accession>
<reference evidence="2 3" key="1">
    <citation type="submission" date="2018-08" db="EMBL/GenBank/DDBJ databases">
        <title>A genome reference for cultivated species of the human gut microbiota.</title>
        <authorList>
            <person name="Zou Y."/>
            <person name="Xue W."/>
            <person name="Luo G."/>
        </authorList>
    </citation>
    <scope>NUCLEOTIDE SEQUENCE [LARGE SCALE GENOMIC DNA]</scope>
    <source>
        <strain evidence="2 3">OF01-2LB</strain>
    </source>
</reference>
<evidence type="ECO:0000313" key="2">
    <source>
        <dbReference type="EMBL" id="RGC16489.1"/>
    </source>
</evidence>
<proteinExistence type="predicted"/>
<dbReference type="EMBL" id="QVEV01000008">
    <property type="protein sequence ID" value="RGC16489.1"/>
    <property type="molecule type" value="Genomic_DNA"/>
</dbReference>
<evidence type="ECO:0000256" key="1">
    <source>
        <dbReference type="SAM" id="Phobius"/>
    </source>
</evidence>
<keyword evidence="1" id="KW-0812">Transmembrane</keyword>
<comment type="caution">
    <text evidence="2">The sequence shown here is derived from an EMBL/GenBank/DDBJ whole genome shotgun (WGS) entry which is preliminary data.</text>
</comment>
<feature type="transmembrane region" description="Helical" evidence="1">
    <location>
        <begin position="78"/>
        <end position="99"/>
    </location>
</feature>
<feature type="transmembrane region" description="Helical" evidence="1">
    <location>
        <begin position="12"/>
        <end position="32"/>
    </location>
</feature>